<evidence type="ECO:0000313" key="7">
    <source>
        <dbReference type="Proteomes" id="UP000198589"/>
    </source>
</evidence>
<dbReference type="Proteomes" id="UP000198589">
    <property type="component" value="Unassembled WGS sequence"/>
</dbReference>
<organism evidence="6 7">
    <name type="scientific">Blastococcus tunisiensis</name>
    <dbReference type="NCBI Taxonomy" id="1798228"/>
    <lineage>
        <taxon>Bacteria</taxon>
        <taxon>Bacillati</taxon>
        <taxon>Actinomycetota</taxon>
        <taxon>Actinomycetes</taxon>
        <taxon>Geodermatophilales</taxon>
        <taxon>Geodermatophilaceae</taxon>
        <taxon>Blastococcus</taxon>
    </lineage>
</organism>
<evidence type="ECO:0000313" key="6">
    <source>
        <dbReference type="EMBL" id="SFD94201.1"/>
    </source>
</evidence>
<feature type="coiled-coil region" evidence="4">
    <location>
        <begin position="542"/>
        <end position="569"/>
    </location>
</feature>
<proteinExistence type="inferred from homology"/>
<comment type="similarity">
    <text evidence="1">Belongs to the SMC family. SbcC subfamily.</text>
</comment>
<evidence type="ECO:0000256" key="3">
    <source>
        <dbReference type="ARBA" id="ARBA00013368"/>
    </source>
</evidence>
<protein>
    <recommendedName>
        <fullName evidence="3">Nuclease SbcCD subunit C</fullName>
    </recommendedName>
</protein>
<feature type="coiled-coil region" evidence="4">
    <location>
        <begin position="599"/>
        <end position="682"/>
    </location>
</feature>
<dbReference type="PANTHER" id="PTHR32114">
    <property type="entry name" value="ABC TRANSPORTER ABCH.3"/>
    <property type="match status" value="1"/>
</dbReference>
<dbReference type="GO" id="GO:0004527">
    <property type="term" value="F:exonuclease activity"/>
    <property type="evidence" value="ECO:0007669"/>
    <property type="project" value="UniProtKB-KW"/>
</dbReference>
<dbReference type="AlphaFoldDB" id="A0A1I1WGS1"/>
<reference evidence="7" key="1">
    <citation type="submission" date="2016-10" db="EMBL/GenBank/DDBJ databases">
        <authorList>
            <person name="Varghese N."/>
            <person name="Submissions S."/>
        </authorList>
    </citation>
    <scope>NUCLEOTIDE SEQUENCE [LARGE SCALE GENOMIC DNA]</scope>
    <source>
        <strain evidence="7">DSM 46838</strain>
    </source>
</reference>
<dbReference type="EMBL" id="FOND01000001">
    <property type="protein sequence ID" value="SFD94201.1"/>
    <property type="molecule type" value="Genomic_DNA"/>
</dbReference>
<keyword evidence="4" id="KW-0175">Coiled coil</keyword>
<evidence type="ECO:0000256" key="1">
    <source>
        <dbReference type="ARBA" id="ARBA00006930"/>
    </source>
</evidence>
<keyword evidence="6" id="KW-0378">Hydrolase</keyword>
<dbReference type="InterPro" id="IPR027417">
    <property type="entry name" value="P-loop_NTPase"/>
</dbReference>
<dbReference type="Pfam" id="PF13558">
    <property type="entry name" value="SbcC_Walker_B"/>
    <property type="match status" value="1"/>
</dbReference>
<comment type="subunit">
    <text evidence="2">Heterodimer of SbcC and SbcD.</text>
</comment>
<evidence type="ECO:0000259" key="5">
    <source>
        <dbReference type="Pfam" id="PF13476"/>
    </source>
</evidence>
<dbReference type="GO" id="GO:0006302">
    <property type="term" value="P:double-strand break repair"/>
    <property type="evidence" value="ECO:0007669"/>
    <property type="project" value="InterPro"/>
</dbReference>
<feature type="domain" description="Rad50/SbcC-type AAA" evidence="5">
    <location>
        <begin position="5"/>
        <end position="180"/>
    </location>
</feature>
<dbReference type="Gene3D" id="3.40.50.300">
    <property type="entry name" value="P-loop containing nucleotide triphosphate hydrolases"/>
    <property type="match status" value="2"/>
</dbReference>
<sequence length="986" mass="104920">MRLHRLSLTAFGPFAGTEQVDFDDVGRDGLFLLWGPTGAGKTTLLDAVVFALYGTVPGARGEEKRLRSDHAATAVRTEVTCELTLGGERLLVVRRPEQQRPKKRGDGVTTEQARLTVQRLTDGGWEPVSTRIDEGSEHLRTRLGLDVHQFCQVVLLPQGDFARFLRAEPEHRGELLRTLFDVGRFAAAEDWLADERATARERVAVQRARVSTLLARVAQVADVDIPEELAPESVGSGSGHAVGAWVDRTRAAAAARLAEASAQAERASADAGRADADLAAARALADRHDRRARALAELAALTARDPELAVLRAERDAGRRAEPLRDSLESAGHASLVAEQAAAAADRARAAWNEVAAGRGAGPEAVEELRTAVAAARAMLPEVDRAHDLRRRIAALDLRIAELAGTCQDAVRAAETWPARLAQQQDRVTRARDAAVRLPAERDAVTAAGAALEAGRAAAALEARLPDSRRAVQERREAWSDAREHWLDLRARRLEGMAAELAAQLTHGGSCPVCGATEHPRPAAHEGTAVTAADEQGAHDGVEQAEAVLSAATAELDRQEREVVALRARAGTVPVAAQAAALEELRAAVRETAELAGSLAAAETRLAELVAERESSAARLAADREELGARTAERDSLSAALTDLEQRLDDARGEDDDLGTRVARLAEAVSRCEAQVDAVAEETRHREAAAAALARAAERATEAGFPDVLDAGAALLAAGRLAALDRELDGHDSRLAVVRGRLAEPDLAELADRPDVAALEQRCAAATGRREDAVAELERARRCSGALEVLAGDVTAAETELAELRGWADQVTALADLVNGRGSNALRMRLQSFVLAARLEQVAEVASRRLLEMSGGRYTFLHSDAQGRRGARGGLGLDVFDEYTGVRRPTKTLSGGESFMASLALALGLADVVTAESGGIQLDTLFVDEGFGSLDPSALDAVMSVLDELRRGGRTVGVISHVEELRTRIPTRLEVVAGREGSRLAG</sequence>
<evidence type="ECO:0000256" key="2">
    <source>
        <dbReference type="ARBA" id="ARBA00011322"/>
    </source>
</evidence>
<dbReference type="PANTHER" id="PTHR32114:SF2">
    <property type="entry name" value="ABC TRANSPORTER ABCH.3"/>
    <property type="match status" value="1"/>
</dbReference>
<dbReference type="Pfam" id="PF13476">
    <property type="entry name" value="AAA_23"/>
    <property type="match status" value="1"/>
</dbReference>
<evidence type="ECO:0000256" key="4">
    <source>
        <dbReference type="SAM" id="Coils"/>
    </source>
</evidence>
<dbReference type="OrthoDB" id="9795626at2"/>
<keyword evidence="6" id="KW-0540">Nuclease</keyword>
<accession>A0A1I1WGS1</accession>
<dbReference type="STRING" id="1798228.SAMN05216574_101370"/>
<dbReference type="GO" id="GO:0016887">
    <property type="term" value="F:ATP hydrolysis activity"/>
    <property type="evidence" value="ECO:0007669"/>
    <property type="project" value="InterPro"/>
</dbReference>
<dbReference type="SUPFAM" id="SSF52540">
    <property type="entry name" value="P-loop containing nucleoside triphosphate hydrolases"/>
    <property type="match status" value="1"/>
</dbReference>
<dbReference type="InterPro" id="IPR038729">
    <property type="entry name" value="Rad50/SbcC_AAA"/>
</dbReference>
<name>A0A1I1WGS1_9ACTN</name>
<keyword evidence="6" id="KW-0269">Exonuclease</keyword>
<keyword evidence="7" id="KW-1185">Reference proteome</keyword>
<dbReference type="RefSeq" id="WP_092195044.1">
    <property type="nucleotide sequence ID" value="NZ_FOND01000001.1"/>
</dbReference>
<gene>
    <name evidence="6" type="ORF">SAMN05216574_101370</name>
</gene>